<evidence type="ECO:0000313" key="9">
    <source>
        <dbReference type="EMBL" id="MFC0523160.1"/>
    </source>
</evidence>
<evidence type="ECO:0000256" key="4">
    <source>
        <dbReference type="ARBA" id="ARBA00022679"/>
    </source>
</evidence>
<feature type="active site" description="Proton acceptor" evidence="7">
    <location>
        <position position="313"/>
    </location>
</feature>
<dbReference type="SUPFAM" id="SSF55205">
    <property type="entry name" value="EPT/RTPC-like"/>
    <property type="match status" value="1"/>
</dbReference>
<sequence>MHILKRVSPLSGTITVPGDKSISHRSIMLSALAEGTSTITNFLTGEDCLSTIDAFRKMGISIQRDHSTVTVHGEGLYGLKESMEPINLGNSGTTARLILGILAGTPNHYCLYGDTSLSVRPMDRVTVPLSKMGARFDGNQEGRLLPLSVRGQELTPLDYTLPINSAQVKSAILLGGLFADGTTKVTEPVPTRDHTERMLKGYGVKVKKEHNTISLDGKQTLYAMDVEVPGDISSAAFFLCAAAMKEGSDIVVKDIGLNPTRTGVLDMLERMGASISIQVTRHIGDEPIGDVTVKGSNLSAISISGEDIPRLIDELPILALVASQAKGKTVITDAQELRYKETDRIQAVVDTLQQMGVEIEGTEDGMVIHGSTKPLQGGTYHSFKDHRIGMMIAVASLLTEDDIHLQEADAINISYPNFFEHMDSLLKG</sequence>
<keyword evidence="5 7" id="KW-0057">Aromatic amino acid biosynthesis</keyword>
<dbReference type="Pfam" id="PF00275">
    <property type="entry name" value="EPSP_synthase"/>
    <property type="match status" value="1"/>
</dbReference>
<protein>
    <recommendedName>
        <fullName evidence="7">3-phosphoshikimate 1-carboxyvinyltransferase</fullName>
        <ecNumber evidence="7">2.5.1.19</ecNumber>
    </recommendedName>
    <alternativeName>
        <fullName evidence="7">5-enolpyruvylshikimate-3-phosphate synthase</fullName>
        <shortName evidence="7">EPSP synthase</shortName>
        <shortName evidence="7">EPSPS</shortName>
    </alternativeName>
</protein>
<dbReference type="PROSITE" id="PS00885">
    <property type="entry name" value="EPSP_SYNTHASE_2"/>
    <property type="match status" value="1"/>
</dbReference>
<dbReference type="Gene3D" id="3.65.10.10">
    <property type="entry name" value="Enolpyruvate transferase domain"/>
    <property type="match status" value="2"/>
</dbReference>
<comment type="catalytic activity">
    <reaction evidence="6">
        <text>3-phosphoshikimate + phosphoenolpyruvate = 5-O-(1-carboxyvinyl)-3-phosphoshikimate + phosphate</text>
        <dbReference type="Rhea" id="RHEA:21256"/>
        <dbReference type="ChEBI" id="CHEBI:43474"/>
        <dbReference type="ChEBI" id="CHEBI:57701"/>
        <dbReference type="ChEBI" id="CHEBI:58702"/>
        <dbReference type="ChEBI" id="CHEBI:145989"/>
        <dbReference type="EC" id="2.5.1.19"/>
    </reaction>
    <physiologicalReaction direction="left-to-right" evidence="6">
        <dbReference type="Rhea" id="RHEA:21257"/>
    </physiologicalReaction>
</comment>
<keyword evidence="10" id="KW-1185">Reference proteome</keyword>
<feature type="binding site" evidence="7">
    <location>
        <position position="120"/>
    </location>
    <ligand>
        <name>phosphoenolpyruvate</name>
        <dbReference type="ChEBI" id="CHEBI:58702"/>
    </ligand>
</feature>
<feature type="binding site" evidence="7">
    <location>
        <position position="167"/>
    </location>
    <ligand>
        <name>phosphoenolpyruvate</name>
        <dbReference type="ChEBI" id="CHEBI:58702"/>
    </ligand>
</feature>
<dbReference type="PIRSF" id="PIRSF000505">
    <property type="entry name" value="EPSPS"/>
    <property type="match status" value="1"/>
</dbReference>
<evidence type="ECO:0000256" key="2">
    <source>
        <dbReference type="ARBA" id="ARBA00009948"/>
    </source>
</evidence>
<feature type="binding site" evidence="7">
    <location>
        <position position="387"/>
    </location>
    <ligand>
        <name>phosphoenolpyruvate</name>
        <dbReference type="ChEBI" id="CHEBI:58702"/>
    </ligand>
</feature>
<proteinExistence type="inferred from homology"/>
<dbReference type="InterPro" id="IPR023193">
    <property type="entry name" value="EPSP_synthase_CS"/>
</dbReference>
<accession>A0ABV6LL77</accession>
<organism evidence="9 10">
    <name type="scientific">Pontibacillus salicampi</name>
    <dbReference type="NCBI Taxonomy" id="1449801"/>
    <lineage>
        <taxon>Bacteria</taxon>
        <taxon>Bacillati</taxon>
        <taxon>Bacillota</taxon>
        <taxon>Bacilli</taxon>
        <taxon>Bacillales</taxon>
        <taxon>Bacillaceae</taxon>
        <taxon>Pontibacillus</taxon>
    </lineage>
</organism>
<feature type="binding site" evidence="7">
    <location>
        <position position="165"/>
    </location>
    <ligand>
        <name>3-phosphoshikimate</name>
        <dbReference type="ChEBI" id="CHEBI:145989"/>
    </ligand>
</feature>
<dbReference type="Proteomes" id="UP001589836">
    <property type="component" value="Unassembled WGS sequence"/>
</dbReference>
<gene>
    <name evidence="7 9" type="primary">aroA</name>
    <name evidence="9" type="ORF">ACFFGV_06060</name>
</gene>
<comment type="subunit">
    <text evidence="7">Monomer.</text>
</comment>
<feature type="binding site" evidence="7">
    <location>
        <position position="92"/>
    </location>
    <ligand>
        <name>phosphoenolpyruvate</name>
        <dbReference type="ChEBI" id="CHEBI:58702"/>
    </ligand>
</feature>
<evidence type="ECO:0000256" key="1">
    <source>
        <dbReference type="ARBA" id="ARBA00004811"/>
    </source>
</evidence>
<comment type="similarity">
    <text evidence="2 7">Belongs to the EPSP synthase family.</text>
</comment>
<dbReference type="EMBL" id="JBHLTP010000003">
    <property type="protein sequence ID" value="MFC0523160.1"/>
    <property type="molecule type" value="Genomic_DNA"/>
</dbReference>
<feature type="domain" description="Enolpyruvate transferase" evidence="8">
    <location>
        <begin position="6"/>
        <end position="422"/>
    </location>
</feature>
<feature type="binding site" evidence="7">
    <location>
        <position position="167"/>
    </location>
    <ligand>
        <name>3-phosphoshikimate</name>
        <dbReference type="ChEBI" id="CHEBI:145989"/>
    </ligand>
</feature>
<comment type="pathway">
    <text evidence="1 7">Metabolic intermediate biosynthesis; chorismate biosynthesis; chorismate from D-erythrose 4-phosphate and phosphoenolpyruvate: step 6/7.</text>
</comment>
<dbReference type="InterPro" id="IPR006264">
    <property type="entry name" value="EPSP_synthase"/>
</dbReference>
<dbReference type="HAMAP" id="MF_00210">
    <property type="entry name" value="EPSP_synth"/>
    <property type="match status" value="1"/>
</dbReference>
<dbReference type="InterPro" id="IPR036968">
    <property type="entry name" value="Enolpyruvate_Tfrase_sf"/>
</dbReference>
<keyword evidence="4 7" id="KW-0808">Transferase</keyword>
<feature type="binding site" evidence="7">
    <location>
        <position position="344"/>
    </location>
    <ligand>
        <name>phosphoenolpyruvate</name>
        <dbReference type="ChEBI" id="CHEBI:58702"/>
    </ligand>
</feature>
<feature type="binding site" evidence="7">
    <location>
        <position position="313"/>
    </location>
    <ligand>
        <name>3-phosphoshikimate</name>
        <dbReference type="ChEBI" id="CHEBI:145989"/>
    </ligand>
</feature>
<dbReference type="NCBIfam" id="TIGR01356">
    <property type="entry name" value="aroA"/>
    <property type="match status" value="1"/>
</dbReference>
<dbReference type="CDD" id="cd01556">
    <property type="entry name" value="EPSP_synthase"/>
    <property type="match status" value="1"/>
</dbReference>
<dbReference type="PANTHER" id="PTHR21090">
    <property type="entry name" value="AROM/DEHYDROQUINATE SYNTHASE"/>
    <property type="match status" value="1"/>
</dbReference>
<dbReference type="RefSeq" id="WP_377345878.1">
    <property type="nucleotide sequence ID" value="NZ_JBHLTP010000003.1"/>
</dbReference>
<keyword evidence="7" id="KW-0963">Cytoplasm</keyword>
<comment type="caution">
    <text evidence="9">The sequence shown here is derived from an EMBL/GenBank/DDBJ whole genome shotgun (WGS) entry which is preliminary data.</text>
</comment>
<comment type="subcellular location">
    <subcellularLocation>
        <location evidence="7">Cytoplasm</location>
    </subcellularLocation>
</comment>
<evidence type="ECO:0000256" key="7">
    <source>
        <dbReference type="HAMAP-Rule" id="MF_00210"/>
    </source>
</evidence>
<name>A0ABV6LL77_9BACI</name>
<dbReference type="GO" id="GO:0003866">
    <property type="term" value="F:3-phosphoshikimate 1-carboxyvinyltransferase activity"/>
    <property type="evidence" value="ECO:0007669"/>
    <property type="project" value="UniProtKB-EC"/>
</dbReference>
<feature type="binding site" evidence="7">
    <location>
        <position position="20"/>
    </location>
    <ligand>
        <name>3-phosphoshikimate</name>
        <dbReference type="ChEBI" id="CHEBI:145989"/>
    </ligand>
</feature>
<feature type="binding site" evidence="7">
    <location>
        <position position="25"/>
    </location>
    <ligand>
        <name>3-phosphoshikimate</name>
        <dbReference type="ChEBI" id="CHEBI:145989"/>
    </ligand>
</feature>
<dbReference type="PANTHER" id="PTHR21090:SF5">
    <property type="entry name" value="PENTAFUNCTIONAL AROM POLYPEPTIDE"/>
    <property type="match status" value="1"/>
</dbReference>
<keyword evidence="3 7" id="KW-0028">Amino-acid biosynthesis</keyword>
<evidence type="ECO:0000256" key="3">
    <source>
        <dbReference type="ARBA" id="ARBA00022605"/>
    </source>
</evidence>
<comment type="function">
    <text evidence="7">Catalyzes the transfer of the enolpyruvyl moiety of phosphoenolpyruvate (PEP) to the 5-hydroxyl of shikimate-3-phosphate (S3P) to produce enolpyruvyl shikimate-3-phosphate and inorganic phosphate.</text>
</comment>
<dbReference type="InterPro" id="IPR001986">
    <property type="entry name" value="Enolpyruvate_Tfrase_dom"/>
</dbReference>
<evidence type="ECO:0000256" key="5">
    <source>
        <dbReference type="ARBA" id="ARBA00023141"/>
    </source>
</evidence>
<comment type="caution">
    <text evidence="7">Lacks conserved residue(s) required for the propagation of feature annotation.</text>
</comment>
<dbReference type="EC" id="2.5.1.19" evidence="7"/>
<feature type="binding site" evidence="7">
    <location>
        <position position="21"/>
    </location>
    <ligand>
        <name>3-phosphoshikimate</name>
        <dbReference type="ChEBI" id="CHEBI:145989"/>
    </ligand>
</feature>
<dbReference type="InterPro" id="IPR013792">
    <property type="entry name" value="RNA3'P_cycl/enolpyr_Trfase_a/b"/>
</dbReference>
<reference evidence="9 10" key="1">
    <citation type="submission" date="2024-09" db="EMBL/GenBank/DDBJ databases">
        <authorList>
            <person name="Sun Q."/>
            <person name="Mori K."/>
        </authorList>
    </citation>
    <scope>NUCLEOTIDE SEQUENCE [LARGE SCALE GENOMIC DNA]</scope>
    <source>
        <strain evidence="9 10">NCAIM B.02529</strain>
    </source>
</reference>
<evidence type="ECO:0000256" key="6">
    <source>
        <dbReference type="ARBA" id="ARBA00044633"/>
    </source>
</evidence>
<dbReference type="PROSITE" id="PS00104">
    <property type="entry name" value="EPSP_SYNTHASE_1"/>
    <property type="match status" value="1"/>
</dbReference>
<evidence type="ECO:0000313" key="10">
    <source>
        <dbReference type="Proteomes" id="UP001589836"/>
    </source>
</evidence>
<feature type="binding site" evidence="7">
    <location>
        <position position="20"/>
    </location>
    <ligand>
        <name>phosphoenolpyruvate</name>
        <dbReference type="ChEBI" id="CHEBI:58702"/>
    </ligand>
</feature>
<feature type="binding site" evidence="7">
    <location>
        <position position="340"/>
    </location>
    <ligand>
        <name>3-phosphoshikimate</name>
        <dbReference type="ChEBI" id="CHEBI:145989"/>
    </ligand>
</feature>
<evidence type="ECO:0000259" key="8">
    <source>
        <dbReference type="Pfam" id="PF00275"/>
    </source>
</evidence>